<accession>A0A8B6Q881</accession>
<reference evidence="1 2" key="1">
    <citation type="submission" date="2020-12" db="EMBL/GenBank/DDBJ databases">
        <title>Complete genome sequence of Stenotrophomonas maltophilia phage Salva.</title>
        <authorList>
            <person name="Jefferson B."/>
            <person name="Yao G."/>
            <person name="Clark J."/>
            <person name="Le T."/>
            <person name="Young R."/>
            <person name="Gonzalez C."/>
            <person name="Liu M."/>
        </authorList>
    </citation>
    <scope>NUCLEOTIDE SEQUENCE [LARGE SCALE GENOMIC DNA]</scope>
</reference>
<proteinExistence type="predicted"/>
<protein>
    <submittedName>
        <fullName evidence="1">Uncharacterized protein</fullName>
    </submittedName>
</protein>
<keyword evidence="2" id="KW-1185">Reference proteome</keyword>
<organism evidence="1 2">
    <name type="scientific">Stenotrophomonas phage Salva</name>
    <dbReference type="NCBI Taxonomy" id="2801524"/>
    <lineage>
        <taxon>Viruses</taxon>
        <taxon>Duplodnaviria</taxon>
        <taxon>Heunggongvirae</taxon>
        <taxon>Uroviricota</taxon>
        <taxon>Caudoviricetes</taxon>
        <taxon>Beaumontvirinae</taxon>
        <taxon>Salvavirus</taxon>
        <taxon>Salvavirus salva</taxon>
    </lineage>
</organism>
<evidence type="ECO:0000313" key="1">
    <source>
        <dbReference type="EMBL" id="QQM18236.1"/>
    </source>
</evidence>
<gene>
    <name evidence="1" type="ORF">CPT_Salva_072</name>
</gene>
<dbReference type="Proteomes" id="UP000595272">
    <property type="component" value="Segment"/>
</dbReference>
<evidence type="ECO:0000313" key="2">
    <source>
        <dbReference type="Proteomes" id="UP000595272"/>
    </source>
</evidence>
<sequence>MRRFVNLDFDPPSTVKAVLFNGRPLDLNRVKIADVTTGELTYFVTDDKGRYRFNPETRDTLTKTVRGTVEIQLRTP</sequence>
<name>A0A8B6Q881_9CAUD</name>
<dbReference type="EMBL" id="MW393850">
    <property type="protein sequence ID" value="QQM18236.1"/>
    <property type="molecule type" value="Genomic_DNA"/>
</dbReference>